<dbReference type="KEGG" id="tva:5467255"/>
<dbReference type="InParanoid" id="A2DCR6"/>
<dbReference type="AlphaFoldDB" id="A2DCR6"/>
<reference evidence="2" key="2">
    <citation type="journal article" date="2007" name="Science">
        <title>Draft genome sequence of the sexually transmitted pathogen Trichomonas vaginalis.</title>
        <authorList>
            <person name="Carlton J.M."/>
            <person name="Hirt R.P."/>
            <person name="Silva J.C."/>
            <person name="Delcher A.L."/>
            <person name="Schatz M."/>
            <person name="Zhao Q."/>
            <person name="Wortman J.R."/>
            <person name="Bidwell S.L."/>
            <person name="Alsmark U.C.M."/>
            <person name="Besteiro S."/>
            <person name="Sicheritz-Ponten T."/>
            <person name="Noel C.J."/>
            <person name="Dacks J.B."/>
            <person name="Foster P.G."/>
            <person name="Simillion C."/>
            <person name="Van de Peer Y."/>
            <person name="Miranda-Saavedra D."/>
            <person name="Barton G.J."/>
            <person name="Westrop G.D."/>
            <person name="Mueller S."/>
            <person name="Dessi D."/>
            <person name="Fiori P.L."/>
            <person name="Ren Q."/>
            <person name="Paulsen I."/>
            <person name="Zhang H."/>
            <person name="Bastida-Corcuera F.D."/>
            <person name="Simoes-Barbosa A."/>
            <person name="Brown M.T."/>
            <person name="Hayes R.D."/>
            <person name="Mukherjee M."/>
            <person name="Okumura C.Y."/>
            <person name="Schneider R."/>
            <person name="Smith A.J."/>
            <person name="Vanacova S."/>
            <person name="Villalvazo M."/>
            <person name="Haas B.J."/>
            <person name="Pertea M."/>
            <person name="Feldblyum T.V."/>
            <person name="Utterback T.R."/>
            <person name="Shu C.L."/>
            <person name="Osoegawa K."/>
            <person name="de Jong P.J."/>
            <person name="Hrdy I."/>
            <person name="Horvathova L."/>
            <person name="Zubacova Z."/>
            <person name="Dolezal P."/>
            <person name="Malik S.B."/>
            <person name="Logsdon J.M. Jr."/>
            <person name="Henze K."/>
            <person name="Gupta A."/>
            <person name="Wang C.C."/>
            <person name="Dunne R.L."/>
            <person name="Upcroft J.A."/>
            <person name="Upcroft P."/>
            <person name="White O."/>
            <person name="Salzberg S.L."/>
            <person name="Tang P."/>
            <person name="Chiu C.-H."/>
            <person name="Lee Y.-S."/>
            <person name="Embley T.M."/>
            <person name="Coombs G.H."/>
            <person name="Mottram J.C."/>
            <person name="Tachezy J."/>
            <person name="Fraser-Liggett C.M."/>
            <person name="Johnson P.J."/>
        </authorList>
    </citation>
    <scope>NUCLEOTIDE SEQUENCE [LARGE SCALE GENOMIC DNA]</scope>
    <source>
        <strain evidence="2">G3</strain>
    </source>
</reference>
<name>A2DCR6_TRIV3</name>
<feature type="compositionally biased region" description="Polar residues" evidence="1">
    <location>
        <begin position="84"/>
        <end position="109"/>
    </location>
</feature>
<dbReference type="RefSeq" id="XP_001582676.1">
    <property type="nucleotide sequence ID" value="XM_001582626.1"/>
</dbReference>
<dbReference type="Proteomes" id="UP000001542">
    <property type="component" value="Unassembled WGS sequence"/>
</dbReference>
<feature type="region of interest" description="Disordered" evidence="1">
    <location>
        <begin position="23"/>
        <end position="201"/>
    </location>
</feature>
<sequence length="268" mass="29813">MSRNLWVDDDSSDDDAVWASANTKFQTKKQNGPQKIIDTSGGYQKAKRNKTTNQNQNTSSNGTSKSPWNYQQSDSDEDLKGWGNKSSQNSEKSEQNTTKNRNTSFSSQKSSEKPKTNEDTSGGYKKKENAENSDLDHGFNTSQNPNSNKNDLSSNISHENSNYNRPGMLPPDDTGNASQTANQPPPFQNQNIYPTGYPEGYLPSAQPVSENILDIQGEPEIEVEGWGKKWSPNDLGSDWKVITNQYGGGAPPSRAKKPLFNQRKYFDN</sequence>
<protein>
    <submittedName>
        <fullName evidence="2">Uncharacterized protein</fullName>
    </submittedName>
</protein>
<dbReference type="EMBL" id="DS113188">
    <property type="protein sequence ID" value="EAY21690.1"/>
    <property type="molecule type" value="Genomic_DNA"/>
</dbReference>
<accession>A2DCR6</accession>
<keyword evidence="3" id="KW-1185">Reference proteome</keyword>
<proteinExistence type="predicted"/>
<organism evidence="2 3">
    <name type="scientific">Trichomonas vaginalis (strain ATCC PRA-98 / G3)</name>
    <dbReference type="NCBI Taxonomy" id="412133"/>
    <lineage>
        <taxon>Eukaryota</taxon>
        <taxon>Metamonada</taxon>
        <taxon>Parabasalia</taxon>
        <taxon>Trichomonadida</taxon>
        <taxon>Trichomonadidae</taxon>
        <taxon>Trichomonas</taxon>
    </lineage>
</organism>
<feature type="compositionally biased region" description="Low complexity" evidence="1">
    <location>
        <begin position="51"/>
        <end position="66"/>
    </location>
</feature>
<evidence type="ECO:0000256" key="1">
    <source>
        <dbReference type="SAM" id="MobiDB-lite"/>
    </source>
</evidence>
<evidence type="ECO:0000313" key="2">
    <source>
        <dbReference type="EMBL" id="EAY21690.1"/>
    </source>
</evidence>
<gene>
    <name evidence="2" type="ORF">TVAG_237160</name>
</gene>
<reference evidence="2" key="1">
    <citation type="submission" date="2006-10" db="EMBL/GenBank/DDBJ databases">
        <authorList>
            <person name="Amadeo P."/>
            <person name="Zhao Q."/>
            <person name="Wortman J."/>
            <person name="Fraser-Liggett C."/>
            <person name="Carlton J."/>
        </authorList>
    </citation>
    <scope>NUCLEOTIDE SEQUENCE</scope>
    <source>
        <strain evidence="2">G3</strain>
    </source>
</reference>
<feature type="compositionally biased region" description="Polar residues" evidence="1">
    <location>
        <begin position="175"/>
        <end position="193"/>
    </location>
</feature>
<feature type="compositionally biased region" description="Polar residues" evidence="1">
    <location>
        <begin position="23"/>
        <end position="33"/>
    </location>
</feature>
<dbReference type="VEuPathDB" id="TrichDB:TVAG_237160"/>
<feature type="compositionally biased region" description="Basic and acidic residues" evidence="1">
    <location>
        <begin position="125"/>
        <end position="137"/>
    </location>
</feature>
<evidence type="ECO:0000313" key="3">
    <source>
        <dbReference type="Proteomes" id="UP000001542"/>
    </source>
</evidence>
<feature type="compositionally biased region" description="Polar residues" evidence="1">
    <location>
        <begin position="139"/>
        <end position="164"/>
    </location>
</feature>
<dbReference type="VEuPathDB" id="TrichDB:TVAGG3_0607120"/>
<feature type="region of interest" description="Disordered" evidence="1">
    <location>
        <begin position="246"/>
        <end position="268"/>
    </location>
</feature>